<sequence length="90" mass="10238">MVFFSELVEYKGETVAIFELHLDISWCRKTFPNLSLNAKSDIWDLLLKQSCHTLSLSNLALRMVVCANMQLFIDGIISMNFRLLGAGNLK</sequence>
<dbReference type="AlphaFoldDB" id="A0AA36B1A2"/>
<evidence type="ECO:0000313" key="2">
    <source>
        <dbReference type="Proteomes" id="UP001162480"/>
    </source>
</evidence>
<organism evidence="1 2">
    <name type="scientific">Octopus vulgaris</name>
    <name type="common">Common octopus</name>
    <dbReference type="NCBI Taxonomy" id="6645"/>
    <lineage>
        <taxon>Eukaryota</taxon>
        <taxon>Metazoa</taxon>
        <taxon>Spiralia</taxon>
        <taxon>Lophotrochozoa</taxon>
        <taxon>Mollusca</taxon>
        <taxon>Cephalopoda</taxon>
        <taxon>Coleoidea</taxon>
        <taxon>Octopodiformes</taxon>
        <taxon>Octopoda</taxon>
        <taxon>Incirrata</taxon>
        <taxon>Octopodidae</taxon>
        <taxon>Octopus</taxon>
    </lineage>
</organism>
<gene>
    <name evidence="1" type="ORF">OCTVUL_1B028211</name>
</gene>
<accession>A0AA36B1A2</accession>
<keyword evidence="2" id="KW-1185">Reference proteome</keyword>
<name>A0AA36B1A2_OCTVU</name>
<proteinExistence type="predicted"/>
<evidence type="ECO:0000313" key="1">
    <source>
        <dbReference type="EMBL" id="CAI9724757.1"/>
    </source>
</evidence>
<protein>
    <submittedName>
        <fullName evidence="1">Uncharacterized protein</fullName>
    </submittedName>
</protein>
<dbReference type="Proteomes" id="UP001162480">
    <property type="component" value="Chromosome 6"/>
</dbReference>
<reference evidence="1" key="1">
    <citation type="submission" date="2023-08" db="EMBL/GenBank/DDBJ databases">
        <authorList>
            <person name="Alioto T."/>
            <person name="Alioto T."/>
            <person name="Gomez Garrido J."/>
        </authorList>
    </citation>
    <scope>NUCLEOTIDE SEQUENCE</scope>
</reference>
<dbReference type="EMBL" id="OX597819">
    <property type="protein sequence ID" value="CAI9724757.1"/>
    <property type="molecule type" value="Genomic_DNA"/>
</dbReference>